<dbReference type="Proteomes" id="UP001595632">
    <property type="component" value="Unassembled WGS sequence"/>
</dbReference>
<keyword evidence="1" id="KW-1133">Transmembrane helix</keyword>
<feature type="transmembrane region" description="Helical" evidence="1">
    <location>
        <begin position="173"/>
        <end position="192"/>
    </location>
</feature>
<dbReference type="EMBL" id="JBHRTB010000010">
    <property type="protein sequence ID" value="MFC3143157.1"/>
    <property type="molecule type" value="Genomic_DNA"/>
</dbReference>
<proteinExistence type="predicted"/>
<feature type="transmembrane region" description="Helical" evidence="1">
    <location>
        <begin position="212"/>
        <end position="230"/>
    </location>
</feature>
<keyword evidence="1" id="KW-0812">Transmembrane</keyword>
<name>A0ABV7GVN2_9RHOB</name>
<evidence type="ECO:0000313" key="2">
    <source>
        <dbReference type="EMBL" id="MFC3143157.1"/>
    </source>
</evidence>
<protein>
    <recommendedName>
        <fullName evidence="4">DUF998 domain-containing protein</fullName>
    </recommendedName>
</protein>
<keyword evidence="3" id="KW-1185">Reference proteome</keyword>
<gene>
    <name evidence="2" type="ORF">ACFOGP_10580</name>
</gene>
<feature type="transmembrane region" description="Helical" evidence="1">
    <location>
        <begin position="70"/>
        <end position="88"/>
    </location>
</feature>
<sequence>MGTGAWGAGWGLVVDYVEAREEIVDNFYRVRRALGVLGLLLPVILLILGIAFDEAEPSISDYYHTLSRDVFVGILTAIGVFLICYTGFRRDDTERFSDDLVTTLAGVAALAAAFIPNRGTLNTSLEPQALTQHLFGVVLCDAAHHLAALVFLLSMAYLCYFKFARTANPGRRAVYVACAWLILAATVATIVAAGLRKIGTPEQSAFVIEHQLVFWFEAVGVWAFSLSWLVKGRADRAIIRTAREAVAKEG</sequence>
<dbReference type="RefSeq" id="WP_275633134.1">
    <property type="nucleotide sequence ID" value="NZ_JARGYD010000004.1"/>
</dbReference>
<organism evidence="2 3">
    <name type="scientific">Psychromarinibacter halotolerans</name>
    <dbReference type="NCBI Taxonomy" id="1775175"/>
    <lineage>
        <taxon>Bacteria</taxon>
        <taxon>Pseudomonadati</taxon>
        <taxon>Pseudomonadota</taxon>
        <taxon>Alphaproteobacteria</taxon>
        <taxon>Rhodobacterales</taxon>
        <taxon>Paracoccaceae</taxon>
        <taxon>Psychromarinibacter</taxon>
    </lineage>
</organism>
<feature type="transmembrane region" description="Helical" evidence="1">
    <location>
        <begin position="136"/>
        <end position="161"/>
    </location>
</feature>
<reference evidence="3" key="1">
    <citation type="journal article" date="2019" name="Int. J. Syst. Evol. Microbiol.">
        <title>The Global Catalogue of Microorganisms (GCM) 10K type strain sequencing project: providing services to taxonomists for standard genome sequencing and annotation.</title>
        <authorList>
            <consortium name="The Broad Institute Genomics Platform"/>
            <consortium name="The Broad Institute Genome Sequencing Center for Infectious Disease"/>
            <person name="Wu L."/>
            <person name="Ma J."/>
        </authorList>
    </citation>
    <scope>NUCLEOTIDE SEQUENCE [LARGE SCALE GENOMIC DNA]</scope>
    <source>
        <strain evidence="3">KCTC 52366</strain>
    </source>
</reference>
<evidence type="ECO:0000313" key="3">
    <source>
        <dbReference type="Proteomes" id="UP001595632"/>
    </source>
</evidence>
<keyword evidence="1" id="KW-0472">Membrane</keyword>
<comment type="caution">
    <text evidence="2">The sequence shown here is derived from an EMBL/GenBank/DDBJ whole genome shotgun (WGS) entry which is preliminary data.</text>
</comment>
<accession>A0ABV7GVN2</accession>
<feature type="transmembrane region" description="Helical" evidence="1">
    <location>
        <begin position="100"/>
        <end position="116"/>
    </location>
</feature>
<evidence type="ECO:0000256" key="1">
    <source>
        <dbReference type="SAM" id="Phobius"/>
    </source>
</evidence>
<feature type="transmembrane region" description="Helical" evidence="1">
    <location>
        <begin position="33"/>
        <end position="50"/>
    </location>
</feature>
<evidence type="ECO:0008006" key="4">
    <source>
        <dbReference type="Google" id="ProtNLM"/>
    </source>
</evidence>